<evidence type="ECO:0000259" key="5">
    <source>
        <dbReference type="PROSITE" id="PS50056"/>
    </source>
</evidence>
<dbReference type="PANTHER" id="PTHR19134:SF561">
    <property type="entry name" value="PROTEIN TYROSINE PHOSPHATASE 36E, ISOFORM A"/>
    <property type="match status" value="1"/>
</dbReference>
<dbReference type="SUPFAM" id="SSF52799">
    <property type="entry name" value="(Phosphotyrosine protein) phosphatases II"/>
    <property type="match status" value="1"/>
</dbReference>
<dbReference type="PROSITE" id="PS50056">
    <property type="entry name" value="TYR_PHOSPHATASE_2"/>
    <property type="match status" value="1"/>
</dbReference>
<gene>
    <name evidence="7" type="ORF">KUCA_T00005253001</name>
</gene>
<feature type="compositionally biased region" description="Basic and acidic residues" evidence="3">
    <location>
        <begin position="17"/>
        <end position="26"/>
    </location>
</feature>
<dbReference type="PROSITE" id="PS00383">
    <property type="entry name" value="TYR_PHOSPHATASE_1"/>
    <property type="match status" value="1"/>
</dbReference>
<dbReference type="GO" id="GO:0004725">
    <property type="term" value="F:protein tyrosine phosphatase activity"/>
    <property type="evidence" value="ECO:0007669"/>
    <property type="project" value="UniProtKB-EC"/>
</dbReference>
<proteinExistence type="inferred from homology"/>
<dbReference type="EC" id="3.1.3.48" evidence="2"/>
<dbReference type="PRINTS" id="PR00700">
    <property type="entry name" value="PRTYPHPHTASE"/>
</dbReference>
<reference evidence="7" key="2">
    <citation type="submission" date="2014-02" db="EMBL/GenBank/DDBJ databases">
        <title>Complete DNA sequence of /Kuraishia capsulata/ illustrates novel genomic features among budding yeasts (/Saccharomycotina/).</title>
        <authorList>
            <person name="Morales L."/>
            <person name="Noel B."/>
            <person name="Porcel B."/>
            <person name="Marcet-Houben M."/>
            <person name="Hullo M-F."/>
            <person name="Sacerdot C."/>
            <person name="Tekaia F."/>
            <person name="Leh-Louis V."/>
            <person name="Despons L."/>
            <person name="Khanna V."/>
            <person name="Aury J-M."/>
            <person name="Barbe V."/>
            <person name="Couloux A."/>
            <person name="Labadie K."/>
            <person name="Pelletier E."/>
            <person name="Souciet J-L."/>
            <person name="Boekhout T."/>
            <person name="Gabaldon T."/>
            <person name="Wincker P."/>
            <person name="Dujon B."/>
        </authorList>
    </citation>
    <scope>NUCLEOTIDE SEQUENCE</scope>
    <source>
        <strain evidence="7">CBS 1993</strain>
    </source>
</reference>
<dbReference type="RefSeq" id="XP_022461253.1">
    <property type="nucleotide sequence ID" value="XM_022600431.1"/>
</dbReference>
<evidence type="ECO:0000313" key="7">
    <source>
        <dbReference type="EMBL" id="CDK29265.1"/>
    </source>
</evidence>
<organism evidence="7 8">
    <name type="scientific">Kuraishia capsulata CBS 1993</name>
    <dbReference type="NCBI Taxonomy" id="1382522"/>
    <lineage>
        <taxon>Eukaryota</taxon>
        <taxon>Fungi</taxon>
        <taxon>Dikarya</taxon>
        <taxon>Ascomycota</taxon>
        <taxon>Saccharomycotina</taxon>
        <taxon>Pichiomycetes</taxon>
        <taxon>Pichiales</taxon>
        <taxon>Pichiaceae</taxon>
        <taxon>Kuraishia</taxon>
    </lineage>
</organism>
<protein>
    <recommendedName>
        <fullName evidence="2">protein-tyrosine-phosphatase</fullName>
        <ecNumber evidence="2">3.1.3.48</ecNumber>
    </recommendedName>
</protein>
<evidence type="ECO:0000256" key="1">
    <source>
        <dbReference type="ARBA" id="ARBA00009649"/>
    </source>
</evidence>
<dbReference type="InterPro" id="IPR000387">
    <property type="entry name" value="Tyr_Pase_dom"/>
</dbReference>
<dbReference type="InterPro" id="IPR036873">
    <property type="entry name" value="Rhodanese-like_dom_sf"/>
</dbReference>
<dbReference type="OrthoDB" id="6058203at2759"/>
<evidence type="ECO:0000256" key="3">
    <source>
        <dbReference type="SAM" id="MobiDB-lite"/>
    </source>
</evidence>
<dbReference type="STRING" id="1382522.W6MXP8"/>
<dbReference type="InterPro" id="IPR001763">
    <property type="entry name" value="Rhodanese-like_dom"/>
</dbReference>
<dbReference type="CDD" id="cd18533">
    <property type="entry name" value="PTP_fungal"/>
    <property type="match status" value="1"/>
</dbReference>
<dbReference type="InterPro" id="IPR003595">
    <property type="entry name" value="Tyr_Pase_cat"/>
</dbReference>
<dbReference type="Pfam" id="PF00102">
    <property type="entry name" value="Y_phosphatase"/>
    <property type="match status" value="1"/>
</dbReference>
<dbReference type="Gene3D" id="3.40.250.10">
    <property type="entry name" value="Rhodanese-like domain"/>
    <property type="match status" value="1"/>
</dbReference>
<dbReference type="SMART" id="SM00404">
    <property type="entry name" value="PTPc_motif"/>
    <property type="match status" value="1"/>
</dbReference>
<name>W6MXP8_9ASCO</name>
<evidence type="ECO:0000259" key="4">
    <source>
        <dbReference type="PROSITE" id="PS50055"/>
    </source>
</evidence>
<dbReference type="Pfam" id="PF00581">
    <property type="entry name" value="Rhodanese"/>
    <property type="match status" value="1"/>
</dbReference>
<dbReference type="HOGENOM" id="CLU_007989_0_0_1"/>
<feature type="domain" description="Tyrosine specific protein phosphatases" evidence="5">
    <location>
        <begin position="714"/>
        <end position="794"/>
    </location>
</feature>
<dbReference type="InterPro" id="IPR000242">
    <property type="entry name" value="PTP_cat"/>
</dbReference>
<evidence type="ECO:0000259" key="6">
    <source>
        <dbReference type="PROSITE" id="PS50206"/>
    </source>
</evidence>
<feature type="region of interest" description="Disordered" evidence="3">
    <location>
        <begin position="392"/>
        <end position="419"/>
    </location>
</feature>
<dbReference type="EMBL" id="HG793130">
    <property type="protein sequence ID" value="CDK29265.1"/>
    <property type="molecule type" value="Genomic_DNA"/>
</dbReference>
<dbReference type="InterPro" id="IPR016130">
    <property type="entry name" value="Tyr_Pase_AS"/>
</dbReference>
<keyword evidence="8" id="KW-1185">Reference proteome</keyword>
<dbReference type="GeneID" id="34522641"/>
<dbReference type="InterPro" id="IPR050348">
    <property type="entry name" value="Protein-Tyr_Phosphatase"/>
</dbReference>
<dbReference type="AlphaFoldDB" id="W6MXP8"/>
<comment type="similarity">
    <text evidence="1">Belongs to the protein-tyrosine phosphatase family. Non-receptor class subfamily.</text>
</comment>
<feature type="region of interest" description="Disordered" evidence="3">
    <location>
        <begin position="97"/>
        <end position="145"/>
    </location>
</feature>
<dbReference type="SMART" id="SM00194">
    <property type="entry name" value="PTPc"/>
    <property type="match status" value="1"/>
</dbReference>
<dbReference type="SUPFAM" id="SSF52821">
    <property type="entry name" value="Rhodanese/Cell cycle control phosphatase"/>
    <property type="match status" value="1"/>
</dbReference>
<dbReference type="CDD" id="cd01446">
    <property type="entry name" value="DSP_MapKP"/>
    <property type="match status" value="1"/>
</dbReference>
<accession>W6MXP8</accession>
<dbReference type="InterPro" id="IPR029021">
    <property type="entry name" value="Prot-tyrosine_phosphatase-like"/>
</dbReference>
<dbReference type="Gene3D" id="3.90.190.10">
    <property type="entry name" value="Protein tyrosine phosphatase superfamily"/>
    <property type="match status" value="1"/>
</dbReference>
<dbReference type="SMART" id="SM00450">
    <property type="entry name" value="RHOD"/>
    <property type="match status" value="1"/>
</dbReference>
<evidence type="ECO:0000313" key="8">
    <source>
        <dbReference type="Proteomes" id="UP000019384"/>
    </source>
</evidence>
<feature type="domain" description="Rhodanese" evidence="6">
    <location>
        <begin position="248"/>
        <end position="371"/>
    </location>
</feature>
<feature type="compositionally biased region" description="Low complexity" evidence="3">
    <location>
        <begin position="29"/>
        <end position="38"/>
    </location>
</feature>
<dbReference type="PROSITE" id="PS50055">
    <property type="entry name" value="TYR_PHOSPHATASE_PTP"/>
    <property type="match status" value="1"/>
</dbReference>
<feature type="region of interest" description="Disordered" evidence="3">
    <location>
        <begin position="1"/>
        <end position="70"/>
    </location>
</feature>
<dbReference type="PROSITE" id="PS50206">
    <property type="entry name" value="RHODANESE_3"/>
    <property type="match status" value="1"/>
</dbReference>
<reference evidence="7" key="1">
    <citation type="submission" date="2013-12" db="EMBL/GenBank/DDBJ databases">
        <authorList>
            <person name="Genoscope - CEA"/>
        </authorList>
    </citation>
    <scope>NUCLEOTIDE SEQUENCE</scope>
    <source>
        <strain evidence="7">CBS 1993</strain>
    </source>
</reference>
<dbReference type="PANTHER" id="PTHR19134">
    <property type="entry name" value="RECEPTOR-TYPE TYROSINE-PROTEIN PHOSPHATASE"/>
    <property type="match status" value="1"/>
</dbReference>
<evidence type="ECO:0000256" key="2">
    <source>
        <dbReference type="ARBA" id="ARBA00013064"/>
    </source>
</evidence>
<sequence length="839" mass="93061">MPMVSAESPRFSFPSSGDDHLSKTDYFEPPTSATTSTAVTGLNADSKKRPLQHPQLQPPRSHQKNQDSLSSVNTEYTLVDDTPHKHSIRTNSVCSNDTLFERAPPPAFAKSHRPSKSEVTKSPTLPPSQQHHHQRHHHQNSDQHPQRIAQPIYPISAIDSHFPPPKILVQSPLAKNQSQSSCCGLSPTCEGFSPLVRKHSTQTDALQFRCAPRFKDSAYDIPVECSFLDAGEIFPLIRSSLEEVSDDGLPNVLLVDVRPFPDYCKSHIEGAVNVCLPSTLLKRPAFSLERCIATLTSEEKLVFTRFLERGESSKLPTLILYDSSTATRSAASLSVSKLASKFVSSDSWDSEIVVLKGGFREFQREYPNLLGSGSPSLFSKIGMSVETAMDHLSVDESSEEDPSITPKTPKRSTLSAIDQLPPQRIQYRKSISSSEIHTLAPIRIPCLSRFVLPDPSESPLFKSRHNEELLTARPDASHVLASESTEEQLPPWLESIIGDDRGAASLAQKFHNLQLQERERLTQVLSRTTAADNPGDSAVPYISSGIELGRKNRYKDIIPYEHSRVKLFPNIPGNGVTGESTSDTDYINASYLSAPGSDNKYIATQGPLAETIGDFWRVVVNHNTSLVLSLTPQKENEVEKCAPFWVPGLYKSDGFDVQVSELEQTSDLRLHPESDSSVVFRRLLIHIDGLAVAHEVLQVHVLSWPDYGAKINTKDLLSIVALKRFVSEHANNSPVVVHCSAGCGRTGVLCAIDTAVDILLSAHEEASGFDPVFDTVMAFRNQRISMVQNLRQYMLIYDAIILFFRMHCDLQQELTEVFSWGSDTNAIIKHFVADLDRQD</sequence>
<dbReference type="Proteomes" id="UP000019384">
    <property type="component" value="Unassembled WGS sequence"/>
</dbReference>
<feature type="domain" description="Tyrosine-protein phosphatase" evidence="4">
    <location>
        <begin position="551"/>
        <end position="803"/>
    </location>
</feature>